<protein>
    <submittedName>
        <fullName evidence="2">Uncharacterized protein</fullName>
    </submittedName>
</protein>
<evidence type="ECO:0000256" key="1">
    <source>
        <dbReference type="SAM" id="MobiDB-lite"/>
    </source>
</evidence>
<dbReference type="AlphaFoldDB" id="A0A6C0CGE6"/>
<name>A0A6C0CGE6_9ZZZZ</name>
<accession>A0A6C0CGE6</accession>
<feature type="region of interest" description="Disordered" evidence="1">
    <location>
        <begin position="24"/>
        <end position="78"/>
    </location>
</feature>
<feature type="compositionally biased region" description="Basic residues" evidence="1">
    <location>
        <begin position="24"/>
        <end position="56"/>
    </location>
</feature>
<dbReference type="EMBL" id="MN739397">
    <property type="protein sequence ID" value="QHT02694.1"/>
    <property type="molecule type" value="Genomic_DNA"/>
</dbReference>
<evidence type="ECO:0000313" key="2">
    <source>
        <dbReference type="EMBL" id="QHT02694.1"/>
    </source>
</evidence>
<proteinExistence type="predicted"/>
<reference evidence="2" key="1">
    <citation type="journal article" date="2020" name="Nature">
        <title>Giant virus diversity and host interactions through global metagenomics.</title>
        <authorList>
            <person name="Schulz F."/>
            <person name="Roux S."/>
            <person name="Paez-Espino D."/>
            <person name="Jungbluth S."/>
            <person name="Walsh D.A."/>
            <person name="Denef V.J."/>
            <person name="McMahon K.D."/>
            <person name="Konstantinidis K.T."/>
            <person name="Eloe-Fadrosh E.A."/>
            <person name="Kyrpides N.C."/>
            <person name="Woyke T."/>
        </authorList>
    </citation>
    <scope>NUCLEOTIDE SEQUENCE</scope>
    <source>
        <strain evidence="2">GVMAG-M-3300020595-32</strain>
    </source>
</reference>
<organism evidence="2">
    <name type="scientific">viral metagenome</name>
    <dbReference type="NCBI Taxonomy" id="1070528"/>
    <lineage>
        <taxon>unclassified sequences</taxon>
        <taxon>metagenomes</taxon>
        <taxon>organismal metagenomes</taxon>
    </lineage>
</organism>
<sequence length="205" mass="23921">MVGILNILELLILKSILKYKMGKRRSNLSKRRSNLSKRRSNLSKRRSNLSKRRNKIIRGGSMHFEPSPREEEEQQPQLTLQQQEAEAAVDAAFAREEKAARKEARLALKTKHEQEERFAAIKERNLKVNAAKAVREEERIALKKKYEPDRVEMKEVRFEGDITPDKMKEIINFMVDYIKKQSGYSSDTKRKLHGECTDLLSPLIQ</sequence>